<dbReference type="RefSeq" id="WP_092873082.1">
    <property type="nucleotide sequence ID" value="NZ_FOJY01000013.1"/>
</dbReference>
<evidence type="ECO:0000313" key="6">
    <source>
        <dbReference type="Proteomes" id="UP000198838"/>
    </source>
</evidence>
<evidence type="ECO:0000256" key="3">
    <source>
        <dbReference type="ARBA" id="ARBA00022840"/>
    </source>
</evidence>
<dbReference type="PANTHER" id="PTHR42939">
    <property type="entry name" value="ABC TRANSPORTER ATP-BINDING PROTEIN ALBC-RELATED"/>
    <property type="match status" value="1"/>
</dbReference>
<reference evidence="5 6" key="1">
    <citation type="submission" date="2016-10" db="EMBL/GenBank/DDBJ databases">
        <authorList>
            <person name="de Groot N.N."/>
        </authorList>
    </citation>
    <scope>NUCLEOTIDE SEQUENCE [LARGE SCALE GENOMIC DNA]</scope>
    <source>
        <strain evidence="5 6">DSM 5522</strain>
    </source>
</reference>
<evidence type="ECO:0000256" key="2">
    <source>
        <dbReference type="ARBA" id="ARBA00022741"/>
    </source>
</evidence>
<evidence type="ECO:0000313" key="5">
    <source>
        <dbReference type="EMBL" id="SFB21614.1"/>
    </source>
</evidence>
<dbReference type="GO" id="GO:0016887">
    <property type="term" value="F:ATP hydrolysis activity"/>
    <property type="evidence" value="ECO:0007669"/>
    <property type="project" value="InterPro"/>
</dbReference>
<keyword evidence="1" id="KW-0813">Transport</keyword>
<dbReference type="PANTHER" id="PTHR42939:SF3">
    <property type="entry name" value="ABC TRANSPORTER ATP-BINDING COMPONENT"/>
    <property type="match status" value="1"/>
</dbReference>
<gene>
    <name evidence="5" type="ORF">SAMN05216249_11377</name>
</gene>
<dbReference type="Gene3D" id="3.40.50.300">
    <property type="entry name" value="P-loop containing nucleotide triphosphate hydrolases"/>
    <property type="match status" value="1"/>
</dbReference>
<dbReference type="SMART" id="SM00382">
    <property type="entry name" value="AAA"/>
    <property type="match status" value="1"/>
</dbReference>
<dbReference type="AlphaFoldDB" id="A0A1I0Z7L9"/>
<keyword evidence="3 5" id="KW-0067">ATP-binding</keyword>
<name>A0A1I0Z7L9_9FIRM</name>
<dbReference type="CDD" id="cd03230">
    <property type="entry name" value="ABC_DR_subfamily_A"/>
    <property type="match status" value="1"/>
</dbReference>
<dbReference type="EMBL" id="FOJY01000013">
    <property type="protein sequence ID" value="SFB21614.1"/>
    <property type="molecule type" value="Genomic_DNA"/>
</dbReference>
<keyword evidence="2" id="KW-0547">Nucleotide-binding</keyword>
<evidence type="ECO:0000256" key="1">
    <source>
        <dbReference type="ARBA" id="ARBA00022448"/>
    </source>
</evidence>
<proteinExistence type="predicted"/>
<dbReference type="PROSITE" id="PS50893">
    <property type="entry name" value="ABC_TRANSPORTER_2"/>
    <property type="match status" value="1"/>
</dbReference>
<dbReference type="InterPro" id="IPR051782">
    <property type="entry name" value="ABC_Transporter_VariousFunc"/>
</dbReference>
<keyword evidence="6" id="KW-1185">Reference proteome</keyword>
<feature type="domain" description="ABC transporter" evidence="4">
    <location>
        <begin position="1"/>
        <end position="230"/>
    </location>
</feature>
<protein>
    <submittedName>
        <fullName evidence="5">ABC-2 type transport system ATP-binding protein</fullName>
    </submittedName>
</protein>
<dbReference type="InterPro" id="IPR003593">
    <property type="entry name" value="AAA+_ATPase"/>
</dbReference>
<dbReference type="InterPro" id="IPR027417">
    <property type="entry name" value="P-loop_NTPase"/>
</dbReference>
<accession>A0A1I0Z7L9</accession>
<dbReference type="OrthoDB" id="9804819at2"/>
<dbReference type="STRING" id="1120918.SAMN05216249_11377"/>
<dbReference type="Pfam" id="PF00005">
    <property type="entry name" value="ABC_tran"/>
    <property type="match status" value="1"/>
</dbReference>
<evidence type="ECO:0000259" key="4">
    <source>
        <dbReference type="PROSITE" id="PS50893"/>
    </source>
</evidence>
<organism evidence="5 6">
    <name type="scientific">Acetitomaculum ruminis DSM 5522</name>
    <dbReference type="NCBI Taxonomy" id="1120918"/>
    <lineage>
        <taxon>Bacteria</taxon>
        <taxon>Bacillati</taxon>
        <taxon>Bacillota</taxon>
        <taxon>Clostridia</taxon>
        <taxon>Lachnospirales</taxon>
        <taxon>Lachnospiraceae</taxon>
        <taxon>Acetitomaculum</taxon>
    </lineage>
</organism>
<dbReference type="InterPro" id="IPR003439">
    <property type="entry name" value="ABC_transporter-like_ATP-bd"/>
</dbReference>
<dbReference type="Proteomes" id="UP000198838">
    <property type="component" value="Unassembled WGS sequence"/>
</dbReference>
<sequence length="281" mass="31802">MEDMLVVKNVSKKLGDFYLNDVSLSLPKGYIMGYIGKNGAGKTTTINIINHLINPDCGSVTINGISYKDNPVLYKEQIGYVGDESYFPPEFKIKDVKKVLKMFYKSFDEKKFDEIVEREGLSKDKKIKDFSRGMNVKLMFATVLSRETKILILDEATNGLDPIAKDSLMTTLQEYIEDGEKSIFFSTHVVSDLEQIADFVVMIENGKLVINEQKEELLENYLIVKGNESELKGLEGNLLGKKSNDYGFEAMIKADCADEFGNKFIFEKPNIEQIAIHLLRA</sequence>
<dbReference type="SUPFAM" id="SSF52540">
    <property type="entry name" value="P-loop containing nucleoside triphosphate hydrolases"/>
    <property type="match status" value="1"/>
</dbReference>
<dbReference type="GO" id="GO:0005524">
    <property type="term" value="F:ATP binding"/>
    <property type="evidence" value="ECO:0007669"/>
    <property type="project" value="UniProtKB-KW"/>
</dbReference>